<keyword evidence="3" id="KW-1185">Reference proteome</keyword>
<comment type="caution">
    <text evidence="2">The sequence shown here is derived from an EMBL/GenBank/DDBJ whole genome shotgun (WGS) entry which is preliminary data.</text>
</comment>
<dbReference type="EMBL" id="CAJNNV010025127">
    <property type="protein sequence ID" value="CAE8612531.1"/>
    <property type="molecule type" value="Genomic_DNA"/>
</dbReference>
<evidence type="ECO:0000256" key="1">
    <source>
        <dbReference type="SAM" id="MobiDB-lite"/>
    </source>
</evidence>
<accession>A0A813FQ74</accession>
<feature type="region of interest" description="Disordered" evidence="1">
    <location>
        <begin position="72"/>
        <end position="140"/>
    </location>
</feature>
<sequence length="349" mass="37925">MEGVSEEQDVLEEVRSAFRCWLGENKRLDNYRLVARETEAFVAGLRRASRSVISSLPAIPCAPAPDAMERLAGAKAEPSPEGPATDYRAECPKRVSDLSGGSNIPATDAASAAPQENGRPNSSSSVSQVNAARVEPSPPAPQVQTGIVVLKLTFGNGARLRSSWRCSLGRAQVEPLTGESHEVGSSEWQVDLLIGLQMPGEHSEVPLAEFYGRRSLDLRIDESKYLVDHPLVTRLQEALLPSLPKAIVFLDALLAMPLATPGGGPVPFRLRILEDMLDQECWAEESDSEILEDLTLDDDDPHEDSEEDQRPQQAPPQDLRHSAGQASGRRKVARRCLTAAGEQKHCCPS</sequence>
<gene>
    <name evidence="2" type="ORF">PGLA1383_LOCUS30324</name>
</gene>
<proteinExistence type="predicted"/>
<dbReference type="AlphaFoldDB" id="A0A813FQ74"/>
<name>A0A813FQ74_POLGL</name>
<feature type="compositionally biased region" description="Acidic residues" evidence="1">
    <location>
        <begin position="295"/>
        <end position="307"/>
    </location>
</feature>
<feature type="region of interest" description="Disordered" evidence="1">
    <location>
        <begin position="295"/>
        <end position="334"/>
    </location>
</feature>
<organism evidence="2 3">
    <name type="scientific">Polarella glacialis</name>
    <name type="common">Dinoflagellate</name>
    <dbReference type="NCBI Taxonomy" id="89957"/>
    <lineage>
        <taxon>Eukaryota</taxon>
        <taxon>Sar</taxon>
        <taxon>Alveolata</taxon>
        <taxon>Dinophyceae</taxon>
        <taxon>Suessiales</taxon>
        <taxon>Suessiaceae</taxon>
        <taxon>Polarella</taxon>
    </lineage>
</organism>
<protein>
    <submittedName>
        <fullName evidence="2">Uncharacterized protein</fullName>
    </submittedName>
</protein>
<feature type="compositionally biased region" description="Basic and acidic residues" evidence="1">
    <location>
        <begin position="87"/>
        <end position="96"/>
    </location>
</feature>
<dbReference type="Proteomes" id="UP000654075">
    <property type="component" value="Unassembled WGS sequence"/>
</dbReference>
<evidence type="ECO:0000313" key="3">
    <source>
        <dbReference type="Proteomes" id="UP000654075"/>
    </source>
</evidence>
<reference evidence="2" key="1">
    <citation type="submission" date="2021-02" db="EMBL/GenBank/DDBJ databases">
        <authorList>
            <person name="Dougan E. K."/>
            <person name="Rhodes N."/>
            <person name="Thang M."/>
            <person name="Chan C."/>
        </authorList>
    </citation>
    <scope>NUCLEOTIDE SEQUENCE</scope>
</reference>
<evidence type="ECO:0000313" key="2">
    <source>
        <dbReference type="EMBL" id="CAE8612531.1"/>
    </source>
</evidence>